<dbReference type="GO" id="GO:0003723">
    <property type="term" value="F:RNA binding"/>
    <property type="evidence" value="ECO:0007669"/>
    <property type="project" value="InterPro"/>
</dbReference>
<dbReference type="AlphaFoldDB" id="A0A0K0X5N0"/>
<reference evidence="4 5" key="1">
    <citation type="submission" date="2015-07" db="EMBL/GenBank/DDBJ databases">
        <title>Complete genome sequence of Mycobacterium goodii X7B, a facultative thermophilic biodesulfurizing bacterium.</title>
        <authorList>
            <person name="Yu B."/>
            <person name="Li F."/>
            <person name="Xu P."/>
        </authorList>
    </citation>
    <scope>NUCLEOTIDE SEQUENCE [LARGE SCALE GENOMIC DNA]</scope>
    <source>
        <strain evidence="4 5">X7B</strain>
    </source>
</reference>
<evidence type="ECO:0000313" key="5">
    <source>
        <dbReference type="Proteomes" id="UP000062255"/>
    </source>
</evidence>
<dbReference type="Pfam" id="PF13185">
    <property type="entry name" value="GAF_2"/>
    <property type="match status" value="1"/>
</dbReference>
<dbReference type="PROSITE" id="PS50921">
    <property type="entry name" value="ANTAR"/>
    <property type="match status" value="1"/>
</dbReference>
<dbReference type="OrthoDB" id="4629915at2"/>
<dbReference type="Pfam" id="PF03861">
    <property type="entry name" value="ANTAR"/>
    <property type="match status" value="1"/>
</dbReference>
<evidence type="ECO:0000313" key="4">
    <source>
        <dbReference type="EMBL" id="AKS32623.1"/>
    </source>
</evidence>
<dbReference type="PIRSF" id="PIRSF036625">
    <property type="entry name" value="GAF_ANTAR"/>
    <property type="match status" value="1"/>
</dbReference>
<evidence type="ECO:0000256" key="2">
    <source>
        <dbReference type="ARBA" id="ARBA00023163"/>
    </source>
</evidence>
<evidence type="ECO:0000259" key="3">
    <source>
        <dbReference type="PROSITE" id="PS50921"/>
    </source>
</evidence>
<dbReference type="SUPFAM" id="SSF55781">
    <property type="entry name" value="GAF domain-like"/>
    <property type="match status" value="1"/>
</dbReference>
<dbReference type="Gene3D" id="1.10.10.10">
    <property type="entry name" value="Winged helix-like DNA-binding domain superfamily/Winged helix DNA-binding domain"/>
    <property type="match status" value="1"/>
</dbReference>
<dbReference type="STRING" id="134601.AFA91_12900"/>
<keyword evidence="2" id="KW-0804">Transcription</keyword>
<accession>A0A0K0X5N0</accession>
<organism evidence="4 5">
    <name type="scientific">Mycolicibacterium goodii</name>
    <name type="common">Mycobacterium goodii</name>
    <dbReference type="NCBI Taxonomy" id="134601"/>
    <lineage>
        <taxon>Bacteria</taxon>
        <taxon>Bacillati</taxon>
        <taxon>Actinomycetota</taxon>
        <taxon>Actinomycetes</taxon>
        <taxon>Mycobacteriales</taxon>
        <taxon>Mycobacteriaceae</taxon>
        <taxon>Mycolicibacterium</taxon>
    </lineage>
</organism>
<dbReference type="PATRIC" id="fig|134601.6.peg.2674"/>
<proteinExistence type="predicted"/>
<dbReference type="EMBL" id="CP012150">
    <property type="protein sequence ID" value="AKS32623.1"/>
    <property type="molecule type" value="Genomic_DNA"/>
</dbReference>
<dbReference type="SMART" id="SM01012">
    <property type="entry name" value="ANTAR"/>
    <property type="match status" value="1"/>
</dbReference>
<dbReference type="InterPro" id="IPR029016">
    <property type="entry name" value="GAF-like_dom_sf"/>
</dbReference>
<sequence length="235" mass="25982">MSRNEAISQQISNLIRDVHTRRTTDTDAVLGELTHSAADYVPGAQYAGITIAGRDGKVRTAAATGQYPVVLDEIQQRVEDGPCLAAAWEQHVIRIDDMETEQRWLPYCRAALAETPIRSVVAFQLYADNHTMGALNFYSEAPGAFDDDAVEAGLIIATHAALVWSLMRRDEQFRSALASRDLIGQAKGMLMERYRIDADQAFEVLKKLSQCSNTPLIGVAREIVTAHRPADVARR</sequence>
<dbReference type="KEGG" id="mgo:AFA91_12900"/>
<dbReference type="Proteomes" id="UP000062255">
    <property type="component" value="Chromosome"/>
</dbReference>
<keyword evidence="1" id="KW-0805">Transcription regulation</keyword>
<feature type="domain" description="ANTAR" evidence="3">
    <location>
        <begin position="163"/>
        <end position="224"/>
    </location>
</feature>
<dbReference type="RefSeq" id="WP_049745051.1">
    <property type="nucleotide sequence ID" value="NZ_CP012150.1"/>
</dbReference>
<dbReference type="InterPro" id="IPR005561">
    <property type="entry name" value="ANTAR"/>
</dbReference>
<gene>
    <name evidence="4" type="ORF">AFA91_12900</name>
</gene>
<dbReference type="InterPro" id="IPR003018">
    <property type="entry name" value="GAF"/>
</dbReference>
<protein>
    <submittedName>
        <fullName evidence="4">Response regulator receiver protein</fullName>
    </submittedName>
</protein>
<dbReference type="Gene3D" id="3.30.450.40">
    <property type="match status" value="1"/>
</dbReference>
<name>A0A0K0X5N0_MYCGD</name>
<dbReference type="InterPro" id="IPR036388">
    <property type="entry name" value="WH-like_DNA-bd_sf"/>
</dbReference>
<evidence type="ECO:0000256" key="1">
    <source>
        <dbReference type="ARBA" id="ARBA00023015"/>
    </source>
</evidence>
<dbReference type="InterPro" id="IPR012074">
    <property type="entry name" value="GAF_ANTAR"/>
</dbReference>